<dbReference type="EMBL" id="CAJOBH010221141">
    <property type="protein sequence ID" value="CAF5032726.1"/>
    <property type="molecule type" value="Genomic_DNA"/>
</dbReference>
<sequence length="28" mass="3176">AFTRFCVLLDGRILDGRALVEGINEKIR</sequence>
<dbReference type="EMBL" id="CAJOBJ010321431">
    <property type="protein sequence ID" value="CAF5171842.1"/>
    <property type="molecule type" value="Genomic_DNA"/>
</dbReference>
<comment type="caution">
    <text evidence="1">The sequence shown here is derived from an EMBL/GenBank/DDBJ whole genome shotgun (WGS) entry which is preliminary data.</text>
</comment>
<gene>
    <name evidence="1" type="ORF">BYL167_LOCUS56293</name>
    <name evidence="2" type="ORF">GIL414_LOCUS66899</name>
</gene>
<dbReference type="Proteomes" id="UP000681720">
    <property type="component" value="Unassembled WGS sequence"/>
</dbReference>
<reference evidence="1" key="1">
    <citation type="submission" date="2021-02" db="EMBL/GenBank/DDBJ databases">
        <authorList>
            <person name="Nowell W R."/>
        </authorList>
    </citation>
    <scope>NUCLEOTIDE SEQUENCE</scope>
</reference>
<accession>A0A8S3E4H2</accession>
<feature type="non-terminal residue" evidence="1">
    <location>
        <position position="1"/>
    </location>
</feature>
<protein>
    <submittedName>
        <fullName evidence="1">Uncharacterized protein</fullName>
    </submittedName>
</protein>
<proteinExistence type="predicted"/>
<organism evidence="1 3">
    <name type="scientific">Rotaria magnacalcarata</name>
    <dbReference type="NCBI Taxonomy" id="392030"/>
    <lineage>
        <taxon>Eukaryota</taxon>
        <taxon>Metazoa</taxon>
        <taxon>Spiralia</taxon>
        <taxon>Gnathifera</taxon>
        <taxon>Rotifera</taxon>
        <taxon>Eurotatoria</taxon>
        <taxon>Bdelloidea</taxon>
        <taxon>Philodinida</taxon>
        <taxon>Philodinidae</taxon>
        <taxon>Rotaria</taxon>
    </lineage>
</organism>
<dbReference type="Proteomes" id="UP000681967">
    <property type="component" value="Unassembled WGS sequence"/>
</dbReference>
<evidence type="ECO:0000313" key="3">
    <source>
        <dbReference type="Proteomes" id="UP000681967"/>
    </source>
</evidence>
<evidence type="ECO:0000313" key="2">
    <source>
        <dbReference type="EMBL" id="CAF5171842.1"/>
    </source>
</evidence>
<name>A0A8S3E4H2_9BILA</name>
<evidence type="ECO:0000313" key="1">
    <source>
        <dbReference type="EMBL" id="CAF5032726.1"/>
    </source>
</evidence>
<dbReference type="AlphaFoldDB" id="A0A8S3E4H2"/>